<evidence type="ECO:0000313" key="1">
    <source>
        <dbReference type="EMBL" id="TYA56795.1"/>
    </source>
</evidence>
<evidence type="ECO:0000313" key="2">
    <source>
        <dbReference type="Proteomes" id="UP000324550"/>
    </source>
</evidence>
<reference evidence="1 2" key="1">
    <citation type="submission" date="2019-08" db="EMBL/GenBank/DDBJ databases">
        <title>Formosa sediminis sp. nov., isolated from marine sediment.</title>
        <authorList>
            <person name="Cao W.R."/>
        </authorList>
    </citation>
    <scope>NUCLEOTIDE SEQUENCE [LARGE SCALE GENOMIC DNA]</scope>
    <source>
        <strain evidence="1 2">1494</strain>
    </source>
</reference>
<keyword evidence="2" id="KW-1185">Reference proteome</keyword>
<dbReference type="Proteomes" id="UP000324550">
    <property type="component" value="Unassembled WGS sequence"/>
</dbReference>
<name>A0A5D0GD10_9FLAO</name>
<protein>
    <recommendedName>
        <fullName evidence="3">Protein SirB1 N-terminal domain-containing protein</fullName>
    </recommendedName>
</protein>
<proteinExistence type="predicted"/>
<dbReference type="OrthoDB" id="1041391at2"/>
<accession>A0A5D0GD10</accession>
<comment type="caution">
    <text evidence="1">The sequence shown here is derived from an EMBL/GenBank/DDBJ whole genome shotgun (WGS) entry which is preliminary data.</text>
</comment>
<gene>
    <name evidence="1" type="ORF">FVF61_05565</name>
</gene>
<organism evidence="1 2">
    <name type="scientific">Formosa maritima</name>
    <dbReference type="NCBI Taxonomy" id="2592046"/>
    <lineage>
        <taxon>Bacteria</taxon>
        <taxon>Pseudomonadati</taxon>
        <taxon>Bacteroidota</taxon>
        <taxon>Flavobacteriia</taxon>
        <taxon>Flavobacteriales</taxon>
        <taxon>Flavobacteriaceae</taxon>
        <taxon>Formosa</taxon>
    </lineage>
</organism>
<dbReference type="EMBL" id="VSFC01000028">
    <property type="protein sequence ID" value="TYA56795.1"/>
    <property type="molecule type" value="Genomic_DNA"/>
</dbReference>
<dbReference type="RefSeq" id="WP_148454216.1">
    <property type="nucleotide sequence ID" value="NZ_VSFC01000028.1"/>
</dbReference>
<dbReference type="AlphaFoldDB" id="A0A5D0GD10"/>
<evidence type="ECO:0008006" key="3">
    <source>
        <dbReference type="Google" id="ProtNLM"/>
    </source>
</evidence>
<sequence>MPRIFLILLITCGFSQISKAQDYLYTESYNLLNDMLENKSNYNFKKAVFSVENAYNNGTLDTIYLNQKIDFLTTLANQLLESRTLEYQGKDKENISKYASLFTVLNDTIPIKDIKDNNYLYEPFDYNFDDPFGHNNWNSMFVSNLLMSRKGNCHSLPFLYKILAEQLGIEAHLALAPNHIYIKHRSEKDGWYNTELTSGIFPIDAWIMASGYVHIDAIRNGVYMKALNNKESIALCLVDLAQAYQTQEFYDLDFVIKCADKALEYFPNFVNAMILKTEAQGKKIENILYEHNTDFTDVNKYPETSTIFLEIQNQLTVIHQLGYRQMPEDMYLNWLVSLKEEKEKYANKKINNYINTTN</sequence>